<accession>A0ACC1JVA4</accession>
<dbReference type="Proteomes" id="UP001140234">
    <property type="component" value="Unassembled WGS sequence"/>
</dbReference>
<reference evidence="1" key="1">
    <citation type="submission" date="2022-07" db="EMBL/GenBank/DDBJ databases">
        <title>Phylogenomic reconstructions and comparative analyses of Kickxellomycotina fungi.</title>
        <authorList>
            <person name="Reynolds N.K."/>
            <person name="Stajich J.E."/>
            <person name="Barry K."/>
            <person name="Grigoriev I.V."/>
            <person name="Crous P."/>
            <person name="Smith M.E."/>
        </authorList>
    </citation>
    <scope>NUCLEOTIDE SEQUENCE</scope>
    <source>
        <strain evidence="1">CBS 109366</strain>
    </source>
</reference>
<sequence>MSSASSADPGTPGSEGTAGVPSAEGQEALGLVEHGGRVYHVGDHVVLDDPEGTSGTAGTELAAVGHIHGLQRAIGSGAVSVSVVWYVYPQLTPHPGYVEFHRDELLRTFRQTIVPVERIAGICYVVSSADAKTGRPEEWKDGERIFVCDSRFVDRGAYIQKLKGRARGYWPETMDEARCEMLTTMVKWPDGPRALDRAPVEMLAGDDDASKTPQTRRTTRLTTAPNTVAGQESAAPAPSTPTPAPAAVHAQLLAYQQILAQGQLPSTMSSPVQAPQPLSFVPPGSATGQAPLSPFQSHQQQAIGAHFSPGGMQMAGLPYPQASSPMSPMGSFPPGLAPKRRGRPPKNKQLIERRAMEDAAAAMAAAAAAAAQHPGQMPMSPTSALPRHTPGMFPSVGRPPPAAPLSASSISSHNSASAASAPGGPTARGPIGTPQALAMRSQSGTAAQLAPPLSQQQQLALLQQSQGIRPPGHPQPATAASPAVAPIPYDSGAPGQQLPAAVVDLFPTVNGNIRWFAAAPIRLSATDSVCHSRAYLDWRQQQHHNRPCDV</sequence>
<keyword evidence="2" id="KW-1185">Reference proteome</keyword>
<dbReference type="EMBL" id="JANBUJ010001248">
    <property type="protein sequence ID" value="KAJ2768147.1"/>
    <property type="molecule type" value="Genomic_DNA"/>
</dbReference>
<proteinExistence type="predicted"/>
<gene>
    <name evidence="1" type="ORF">IWQ57_003658</name>
</gene>
<comment type="caution">
    <text evidence="1">The sequence shown here is derived from an EMBL/GenBank/DDBJ whole genome shotgun (WGS) entry which is preliminary data.</text>
</comment>
<evidence type="ECO:0000313" key="1">
    <source>
        <dbReference type="EMBL" id="KAJ2768147.1"/>
    </source>
</evidence>
<evidence type="ECO:0000313" key="2">
    <source>
        <dbReference type="Proteomes" id="UP001140234"/>
    </source>
</evidence>
<protein>
    <submittedName>
        <fullName evidence="1">Uncharacterized protein</fullName>
    </submittedName>
</protein>
<name>A0ACC1JVA4_9FUNG</name>
<organism evidence="1 2">
    <name type="scientific">Coemansia nantahalensis</name>
    <dbReference type="NCBI Taxonomy" id="2789366"/>
    <lineage>
        <taxon>Eukaryota</taxon>
        <taxon>Fungi</taxon>
        <taxon>Fungi incertae sedis</taxon>
        <taxon>Zoopagomycota</taxon>
        <taxon>Kickxellomycotina</taxon>
        <taxon>Kickxellomycetes</taxon>
        <taxon>Kickxellales</taxon>
        <taxon>Kickxellaceae</taxon>
        <taxon>Coemansia</taxon>
    </lineage>
</organism>